<organism evidence="9 10">
    <name type="scientific">Hermetia illucens</name>
    <name type="common">Black soldier fly</name>
    <dbReference type="NCBI Taxonomy" id="343691"/>
    <lineage>
        <taxon>Eukaryota</taxon>
        <taxon>Metazoa</taxon>
        <taxon>Ecdysozoa</taxon>
        <taxon>Arthropoda</taxon>
        <taxon>Hexapoda</taxon>
        <taxon>Insecta</taxon>
        <taxon>Pterygota</taxon>
        <taxon>Neoptera</taxon>
        <taxon>Endopterygota</taxon>
        <taxon>Diptera</taxon>
        <taxon>Brachycera</taxon>
        <taxon>Stratiomyomorpha</taxon>
        <taxon>Stratiomyidae</taxon>
        <taxon>Hermetiinae</taxon>
        <taxon>Hermetia</taxon>
    </lineage>
</organism>
<keyword evidence="7" id="KW-0966">Cell projection</keyword>
<dbReference type="PANTHER" id="PTHR13376">
    <property type="entry name" value="INTRAFLAGELLAR TRANSPORT PROTEIN 46 HOMOLOG"/>
    <property type="match status" value="1"/>
</dbReference>
<dbReference type="GO" id="GO:0005815">
    <property type="term" value="C:microtubule organizing center"/>
    <property type="evidence" value="ECO:0007669"/>
    <property type="project" value="TreeGrafter"/>
</dbReference>
<evidence type="ECO:0000256" key="4">
    <source>
        <dbReference type="ARBA" id="ARBA00022490"/>
    </source>
</evidence>
<dbReference type="GO" id="GO:0042073">
    <property type="term" value="P:intraciliary transport"/>
    <property type="evidence" value="ECO:0007669"/>
    <property type="project" value="InterPro"/>
</dbReference>
<keyword evidence="10" id="KW-1185">Reference proteome</keyword>
<accession>A0A7R8YL51</accession>
<evidence type="ECO:0000313" key="9">
    <source>
        <dbReference type="EMBL" id="CAD7077133.1"/>
    </source>
</evidence>
<dbReference type="FunCoup" id="A0A7R8YL51">
    <property type="interactions" value="100"/>
</dbReference>
<sequence length="309" mass="34994">MSYYDEEVEIKTPDLGDWNPALEEDMAEAAGQPVKLIDVDRKPRTLSTKRSDSFDSDSDVSKSEAGGTVGDDAVATEMKLQPEKWENLDVPDDLKNCFQYIIKYIPQNISVDYHLQPFIPEYVPAVGDVDAFLNIKSPECINVKKQQQVLDFHQKLGLIILDEPSGQQSEPSLLQVKLRSVLMNAKSTNIQPIVGRTSKEIDKWITEISEMHLMQVQKVSNQLLSTNDIDTLMTEWPGNFEQHLNKIGFPSPKLDCPLSFYVKLVCSLFDIPIKDDSHSSYVIALSTLFNLYLAISSDRNDFKEHSLHQ</sequence>
<evidence type="ECO:0000256" key="1">
    <source>
        <dbReference type="ARBA" id="ARBA00004120"/>
    </source>
</evidence>
<evidence type="ECO:0000256" key="8">
    <source>
        <dbReference type="SAM" id="MobiDB-lite"/>
    </source>
</evidence>
<keyword evidence="4" id="KW-0963">Cytoplasm</keyword>
<evidence type="ECO:0000256" key="6">
    <source>
        <dbReference type="ARBA" id="ARBA00023212"/>
    </source>
</evidence>
<evidence type="ECO:0000256" key="3">
    <source>
        <dbReference type="ARBA" id="ARBA00017206"/>
    </source>
</evidence>
<dbReference type="OrthoDB" id="2119217at2759"/>
<protein>
    <recommendedName>
        <fullName evidence="3">Intraflagellar transport protein 46 homolog</fullName>
    </recommendedName>
</protein>
<dbReference type="EMBL" id="LR899009">
    <property type="protein sequence ID" value="CAD7077133.1"/>
    <property type="molecule type" value="Genomic_DNA"/>
</dbReference>
<evidence type="ECO:0000313" key="10">
    <source>
        <dbReference type="Proteomes" id="UP000594454"/>
    </source>
</evidence>
<comment type="subcellular location">
    <subcellularLocation>
        <location evidence="1">Cytoplasm</location>
        <location evidence="1">Cytoskeleton</location>
        <location evidence="1">Cilium basal body</location>
    </subcellularLocation>
</comment>
<dbReference type="InterPro" id="IPR022088">
    <property type="entry name" value="Intraflagellar_transp_cmplxB"/>
</dbReference>
<dbReference type="GO" id="GO:0030992">
    <property type="term" value="C:intraciliary transport particle B"/>
    <property type="evidence" value="ECO:0007669"/>
    <property type="project" value="TreeGrafter"/>
</dbReference>
<evidence type="ECO:0000256" key="2">
    <source>
        <dbReference type="ARBA" id="ARBA00007700"/>
    </source>
</evidence>
<dbReference type="InParanoid" id="A0A7R8YL51"/>
<dbReference type="PANTHER" id="PTHR13376:SF0">
    <property type="entry name" value="INTRAFLAGELLAR TRANSPORT PROTEIN 46 HOMOLOG"/>
    <property type="match status" value="1"/>
</dbReference>
<gene>
    <name evidence="9" type="ORF">HERILL_LOCUS506</name>
</gene>
<dbReference type="OMA" id="QYIRRYT"/>
<proteinExistence type="inferred from homology"/>
<dbReference type="GO" id="GO:0060271">
    <property type="term" value="P:cilium assembly"/>
    <property type="evidence" value="ECO:0007669"/>
    <property type="project" value="TreeGrafter"/>
</dbReference>
<evidence type="ECO:0000256" key="5">
    <source>
        <dbReference type="ARBA" id="ARBA00023069"/>
    </source>
</evidence>
<keyword evidence="5" id="KW-0969">Cilium</keyword>
<dbReference type="GO" id="GO:0031514">
    <property type="term" value="C:motile cilium"/>
    <property type="evidence" value="ECO:0007669"/>
    <property type="project" value="TreeGrafter"/>
</dbReference>
<comment type="similarity">
    <text evidence="2">Belongs to the IFT46 family.</text>
</comment>
<dbReference type="AlphaFoldDB" id="A0A7R8YL51"/>
<feature type="region of interest" description="Disordered" evidence="8">
    <location>
        <begin position="29"/>
        <end position="73"/>
    </location>
</feature>
<evidence type="ECO:0000256" key="7">
    <source>
        <dbReference type="ARBA" id="ARBA00023273"/>
    </source>
</evidence>
<name>A0A7R8YL51_HERIL</name>
<dbReference type="Proteomes" id="UP000594454">
    <property type="component" value="Chromosome 1"/>
</dbReference>
<keyword evidence="6" id="KW-0206">Cytoskeleton</keyword>
<dbReference type="Pfam" id="PF12317">
    <property type="entry name" value="IFT46_B_C"/>
    <property type="match status" value="1"/>
</dbReference>
<reference evidence="9 10" key="1">
    <citation type="submission" date="2020-11" db="EMBL/GenBank/DDBJ databases">
        <authorList>
            <person name="Wallbank WR R."/>
            <person name="Pardo Diaz C."/>
            <person name="Kozak K."/>
            <person name="Martin S."/>
            <person name="Jiggins C."/>
            <person name="Moest M."/>
            <person name="Warren A I."/>
            <person name="Generalovic N T."/>
            <person name="Byers J.R.P. K."/>
            <person name="Montejo-Kovacevich G."/>
            <person name="Yen C E."/>
        </authorList>
    </citation>
    <scope>NUCLEOTIDE SEQUENCE [LARGE SCALE GENOMIC DNA]</scope>
</reference>
<feature type="compositionally biased region" description="Basic and acidic residues" evidence="8">
    <location>
        <begin position="37"/>
        <end position="53"/>
    </location>
</feature>